<evidence type="ECO:0000313" key="4">
    <source>
        <dbReference type="Proteomes" id="UP001208540"/>
    </source>
</evidence>
<dbReference type="Proteomes" id="UP001208540">
    <property type="component" value="Unassembled WGS sequence"/>
</dbReference>
<evidence type="ECO:0000313" key="2">
    <source>
        <dbReference type="EMBL" id="MCW7526616.1"/>
    </source>
</evidence>
<evidence type="ECO:0000313" key="3">
    <source>
        <dbReference type="EMBL" id="MCW7530541.1"/>
    </source>
</evidence>
<reference evidence="3 5" key="1">
    <citation type="submission" date="2022-06" db="EMBL/GenBank/DDBJ databases">
        <title>Leptospira isolates from biofilms formed at urban environments.</title>
        <authorList>
            <person name="Ribeiro P.S."/>
            <person name="Sousa T."/>
            <person name="Carvalho N."/>
            <person name="Aburjaile F."/>
            <person name="Neves F."/>
            <person name="Oliveira D."/>
            <person name="Blanco L."/>
            <person name="Lima J."/>
            <person name="Costa F."/>
            <person name="Brenig B."/>
            <person name="Soares S."/>
            <person name="Ramos R."/>
            <person name="Goes-Neto A."/>
            <person name="Matiuzzi M."/>
            <person name="Azevedo V."/>
            <person name="Ristow P."/>
        </authorList>
    </citation>
    <scope>NUCLEOTIDE SEQUENCE</scope>
    <source>
        <strain evidence="2 5">VSF19</strain>
        <strain evidence="3">VSF20</strain>
    </source>
</reference>
<feature type="chain" id="PRO_5043408951" evidence="1">
    <location>
        <begin position="25"/>
        <end position="155"/>
    </location>
</feature>
<evidence type="ECO:0000313" key="5">
    <source>
        <dbReference type="Proteomes" id="UP001208912"/>
    </source>
</evidence>
<gene>
    <name evidence="2" type="ORF">ND861_09690</name>
    <name evidence="3" type="ORF">ND862_09980</name>
</gene>
<protein>
    <submittedName>
        <fullName evidence="3">Uncharacterized protein</fullName>
    </submittedName>
</protein>
<keyword evidence="5" id="KW-1185">Reference proteome</keyword>
<accession>A0AAW5VG26</accession>
<sequence length="155" mass="17124">MSAKNFILLSLCICVFSIYTTLNSQEENKKDFGNLSFKNGSIYRGEHDGSIPDGEGVYIAADLSVIKGTFKKGVLVGHGISINDLDLKFPQDYRPYKAYQIMVGMHSEKGSILDGARIESIPNNKIIFPKGLGKVVVNQIKLGSSIDNTIKSYEW</sequence>
<feature type="signal peptide" evidence="1">
    <location>
        <begin position="1"/>
        <end position="24"/>
    </location>
</feature>
<name>A0AAW5VG26_9LEPT</name>
<organism evidence="3 4">
    <name type="scientific">Leptospira soteropolitanensis</name>
    <dbReference type="NCBI Taxonomy" id="2950025"/>
    <lineage>
        <taxon>Bacteria</taxon>
        <taxon>Pseudomonadati</taxon>
        <taxon>Spirochaetota</taxon>
        <taxon>Spirochaetia</taxon>
        <taxon>Leptospirales</taxon>
        <taxon>Leptospiraceae</taxon>
        <taxon>Leptospira</taxon>
    </lineage>
</organism>
<proteinExistence type="predicted"/>
<keyword evidence="1" id="KW-0732">Signal</keyword>
<dbReference type="RefSeq" id="WP_265351909.1">
    <property type="nucleotide sequence ID" value="NZ_JAMQPL010000003.1"/>
</dbReference>
<dbReference type="AlphaFoldDB" id="A0AAW5VG26"/>
<dbReference type="EMBL" id="JAMQPL010000003">
    <property type="protein sequence ID" value="MCW7530541.1"/>
    <property type="molecule type" value="Genomic_DNA"/>
</dbReference>
<comment type="caution">
    <text evidence="3">The sequence shown here is derived from an EMBL/GenBank/DDBJ whole genome shotgun (WGS) entry which is preliminary data.</text>
</comment>
<dbReference type="SUPFAM" id="SSF82185">
    <property type="entry name" value="Histone H3 K4-specific methyltransferase SET7/9 N-terminal domain"/>
    <property type="match status" value="1"/>
</dbReference>
<dbReference type="EMBL" id="JAMQPM010000003">
    <property type="protein sequence ID" value="MCW7526616.1"/>
    <property type="molecule type" value="Genomic_DNA"/>
</dbReference>
<evidence type="ECO:0000256" key="1">
    <source>
        <dbReference type="SAM" id="SignalP"/>
    </source>
</evidence>
<dbReference type="Proteomes" id="UP001208912">
    <property type="component" value="Unassembled WGS sequence"/>
</dbReference>